<evidence type="ECO:0000313" key="4">
    <source>
        <dbReference type="Proteomes" id="UP000002748"/>
    </source>
</evidence>
<dbReference type="OrthoDB" id="74360at2759"/>
<sequence>MAQPFTIAEQLHTKETPIGGISVALDLDQANLSNWVMIDRLDDVGGTWYANRYPGCRCDVPAVAYSHSRFTNAQWTETHPLHTEIQRYWVNICKTQGLNNRIRLETDYVKAEWDEDKDVYHVTLRDNKTGKEYTEDYRVIVGATGVFSEPQRIEVPGEKQFKGRVVHAARWPKDLTNEAMHGKTVAVIGNGASGVQIVGTLGRDDKINLVSIAKSKQWLMPSSSGPITQDTNSSPVSDKLRDIRQRHPWLQRLHRWAILTYIDRRFYVQWEKEGAAERKRMEKKIGEWMISRAPEHLKEHIVPEFPFQAKRYIFEDGYFKAINSPHVRAVFARFQELTPKGVRTDTGEEIPADIVILATGYNAEHIDMEVTAPKESTNNYKTRADLTWYHGTALPGLPNYWTTLGGNWVVNHSSVTEILEVQASYITQIVQAMRDNGITRLEVKADAAKAYDDRIAARLQRTTWPRIKSSYWQKGGHGRIFTHYPGTVLDQWWDNAWPVWKDYIGAEKLARRQQIRKTVALLALIVAASFGAYKFGPAVVAKSHEIVNRLYDAVVNAPSILSNARHSIVSLINRS</sequence>
<comment type="caution">
    <text evidence="3">The sequence shown here is derived from an EMBL/GenBank/DDBJ whole genome shotgun (WGS) entry which is preliminary data.</text>
</comment>
<dbReference type="InterPro" id="IPR023753">
    <property type="entry name" value="FAD/NAD-binding_dom"/>
</dbReference>
<dbReference type="SUPFAM" id="SSF51905">
    <property type="entry name" value="FAD/NAD(P)-binding domain"/>
    <property type="match status" value="3"/>
</dbReference>
<evidence type="ECO:0000313" key="3">
    <source>
        <dbReference type="EMBL" id="EJT49766.1"/>
    </source>
</evidence>
<dbReference type="GO" id="GO:0016491">
    <property type="term" value="F:oxidoreductase activity"/>
    <property type="evidence" value="ECO:0007669"/>
    <property type="project" value="InterPro"/>
</dbReference>
<dbReference type="EMBL" id="ALBS01000157">
    <property type="protein sequence ID" value="EJT49766.1"/>
    <property type="molecule type" value="Genomic_DNA"/>
</dbReference>
<dbReference type="KEGG" id="tasa:A1Q1_01080"/>
<protein>
    <recommendedName>
        <fullName evidence="2">FAD/NAD(P)-binding domain-containing protein</fullName>
    </recommendedName>
</protein>
<evidence type="ECO:0000256" key="1">
    <source>
        <dbReference type="ARBA" id="ARBA00010139"/>
    </source>
</evidence>
<reference evidence="3 4" key="1">
    <citation type="journal article" date="2012" name="Eukaryot. Cell">
        <title>Draft genome sequence of CBS 2479, the standard type strain of Trichosporon asahii.</title>
        <authorList>
            <person name="Yang R.Y."/>
            <person name="Li H.T."/>
            <person name="Zhu H."/>
            <person name="Zhou G.P."/>
            <person name="Wang M."/>
            <person name="Wang L."/>
        </authorList>
    </citation>
    <scope>NUCLEOTIDE SEQUENCE [LARGE SCALE GENOMIC DNA]</scope>
    <source>
        <strain evidence="4">ATCC 90039 / CBS 2479 / JCM 2466 / KCTC 7840 / NCYC 2677 / UAMH 7654</strain>
    </source>
</reference>
<proteinExistence type="inferred from homology"/>
<accession>J5T8R4</accession>
<dbReference type="RefSeq" id="XP_014180836.1">
    <property type="nucleotide sequence ID" value="XM_014325361.1"/>
</dbReference>
<comment type="similarity">
    <text evidence="1">Belongs to the FAD-binding monooxygenase family.</text>
</comment>
<name>J5T8R4_TRIAS</name>
<dbReference type="InterPro" id="IPR036188">
    <property type="entry name" value="FAD/NAD-bd_sf"/>
</dbReference>
<dbReference type="AlphaFoldDB" id="J5T8R4"/>
<dbReference type="Gene3D" id="3.50.50.60">
    <property type="entry name" value="FAD/NAD(P)-binding domain"/>
    <property type="match status" value="2"/>
</dbReference>
<gene>
    <name evidence="3" type="ORF">A1Q1_01080</name>
</gene>
<feature type="domain" description="FAD/NAD(P)-binding" evidence="2">
    <location>
        <begin position="19"/>
        <end position="201"/>
    </location>
</feature>
<dbReference type="PANTHER" id="PTHR42877">
    <property type="entry name" value="L-ORNITHINE N(5)-MONOOXYGENASE-RELATED"/>
    <property type="match status" value="1"/>
</dbReference>
<dbReference type="VEuPathDB" id="FungiDB:A1Q1_01080"/>
<dbReference type="PANTHER" id="PTHR42877:SF4">
    <property type="entry name" value="FAD_NAD(P)-BINDING DOMAIN-CONTAINING PROTEIN-RELATED"/>
    <property type="match status" value="1"/>
</dbReference>
<evidence type="ECO:0000259" key="2">
    <source>
        <dbReference type="Pfam" id="PF07992"/>
    </source>
</evidence>
<dbReference type="InterPro" id="IPR051209">
    <property type="entry name" value="FAD-bind_Monooxygenase_sf"/>
</dbReference>
<organism evidence="3 4">
    <name type="scientific">Trichosporon asahii var. asahii (strain ATCC 90039 / CBS 2479 / JCM 2466 / KCTC 7840 / NBRC 103889/ NCYC 2677 / UAMH 7654)</name>
    <name type="common">Yeast</name>
    <dbReference type="NCBI Taxonomy" id="1186058"/>
    <lineage>
        <taxon>Eukaryota</taxon>
        <taxon>Fungi</taxon>
        <taxon>Dikarya</taxon>
        <taxon>Basidiomycota</taxon>
        <taxon>Agaricomycotina</taxon>
        <taxon>Tremellomycetes</taxon>
        <taxon>Trichosporonales</taxon>
        <taxon>Trichosporonaceae</taxon>
        <taxon>Trichosporon</taxon>
    </lineage>
</organism>
<dbReference type="Proteomes" id="UP000002748">
    <property type="component" value="Unassembled WGS sequence"/>
</dbReference>
<dbReference type="Pfam" id="PF07992">
    <property type="entry name" value="Pyr_redox_2"/>
    <property type="match status" value="1"/>
</dbReference>
<dbReference type="HOGENOM" id="CLU_006937_6_1_1"/>
<dbReference type="GeneID" id="25984594"/>